<dbReference type="PANTHER" id="PTHR30006">
    <property type="entry name" value="THIAMINE-BINDING PERIPLASMIC PROTEIN-RELATED"/>
    <property type="match status" value="1"/>
</dbReference>
<sequence length="348" mass="37247">MRTLRSLTPIVLAMLLAPLPLTPGARADDKTLYVGSYGGSYETIMKQQVIPPFEKTAGVQVQYVSGNSSETLAKIQAQKGHEDLDVAVLDDGPMYQAKSLGLCGKLKTGPNYADIYDLAKMGDDAVATGVVATGLAYDARAFEKAGWPAPTSWADLADKKYAGKIAIPGIDNTYGLVALLMYARQNGGGIDNIDPGFAYMAKTIAPNVRAFESSPGRMSELFQSGEVSLAIWGSGRVNALADTGFPIKFVYPKEGAAALLITACVVNGAPHDATAQAFVDYLLSPSVQALLANAGNGPVNKKVTLSPELAARLPYGPEQISKLVAFDWSKVNPKRDDWTKRWNREIER</sequence>
<reference evidence="3" key="2">
    <citation type="submission" date="2020-09" db="EMBL/GenBank/DDBJ databases">
        <authorList>
            <person name="Sun Q."/>
            <person name="Zhou Y."/>
        </authorList>
    </citation>
    <scope>NUCLEOTIDE SEQUENCE</scope>
    <source>
        <strain evidence="3">CGMCC 1.15725</strain>
    </source>
</reference>
<dbReference type="GO" id="GO:0030975">
    <property type="term" value="F:thiamine binding"/>
    <property type="evidence" value="ECO:0007669"/>
    <property type="project" value="TreeGrafter"/>
</dbReference>
<dbReference type="Pfam" id="PF13416">
    <property type="entry name" value="SBP_bac_8"/>
    <property type="match status" value="1"/>
</dbReference>
<keyword evidence="4" id="KW-1185">Reference proteome</keyword>
<keyword evidence="1 2" id="KW-0732">Signal</keyword>
<dbReference type="CDD" id="cd13589">
    <property type="entry name" value="PBP2_polyamine_RpCGA009"/>
    <property type="match status" value="1"/>
</dbReference>
<evidence type="ECO:0000256" key="1">
    <source>
        <dbReference type="ARBA" id="ARBA00022729"/>
    </source>
</evidence>
<dbReference type="GO" id="GO:0030976">
    <property type="term" value="F:thiamine pyrophosphate binding"/>
    <property type="evidence" value="ECO:0007669"/>
    <property type="project" value="TreeGrafter"/>
</dbReference>
<reference evidence="3" key="1">
    <citation type="journal article" date="2014" name="Int. J. Syst. Evol. Microbiol.">
        <title>Complete genome sequence of Corynebacterium casei LMG S-19264T (=DSM 44701T), isolated from a smear-ripened cheese.</title>
        <authorList>
            <consortium name="US DOE Joint Genome Institute (JGI-PGF)"/>
            <person name="Walter F."/>
            <person name="Albersmeier A."/>
            <person name="Kalinowski J."/>
            <person name="Ruckert C."/>
        </authorList>
    </citation>
    <scope>NUCLEOTIDE SEQUENCE</scope>
    <source>
        <strain evidence="3">CGMCC 1.15725</strain>
    </source>
</reference>
<protein>
    <submittedName>
        <fullName evidence="3">ABC transporter substrate-binding protein</fullName>
    </submittedName>
</protein>
<dbReference type="SUPFAM" id="SSF53850">
    <property type="entry name" value="Periplasmic binding protein-like II"/>
    <property type="match status" value="1"/>
</dbReference>
<dbReference type="PANTHER" id="PTHR30006:SF2">
    <property type="entry name" value="ABC TRANSPORTER SUBSTRATE-BINDING PROTEIN"/>
    <property type="match status" value="1"/>
</dbReference>
<dbReference type="Gene3D" id="3.40.190.10">
    <property type="entry name" value="Periplasmic binding protein-like II"/>
    <property type="match status" value="2"/>
</dbReference>
<dbReference type="GO" id="GO:0015888">
    <property type="term" value="P:thiamine transport"/>
    <property type="evidence" value="ECO:0007669"/>
    <property type="project" value="TreeGrafter"/>
</dbReference>
<evidence type="ECO:0000256" key="2">
    <source>
        <dbReference type="SAM" id="SignalP"/>
    </source>
</evidence>
<organism evidence="3 4">
    <name type="scientific">Aliidongia dinghuensis</name>
    <dbReference type="NCBI Taxonomy" id="1867774"/>
    <lineage>
        <taxon>Bacteria</taxon>
        <taxon>Pseudomonadati</taxon>
        <taxon>Pseudomonadota</taxon>
        <taxon>Alphaproteobacteria</taxon>
        <taxon>Rhodospirillales</taxon>
        <taxon>Dongiaceae</taxon>
        <taxon>Aliidongia</taxon>
    </lineage>
</organism>
<accession>A0A8J2YPU5</accession>
<gene>
    <name evidence="3" type="ORF">GCM10011611_07480</name>
</gene>
<dbReference type="AlphaFoldDB" id="A0A8J2YPU5"/>
<name>A0A8J2YPU5_9PROT</name>
<evidence type="ECO:0000313" key="3">
    <source>
        <dbReference type="EMBL" id="GGF04548.1"/>
    </source>
</evidence>
<feature type="chain" id="PRO_5035297187" evidence="2">
    <location>
        <begin position="28"/>
        <end position="348"/>
    </location>
</feature>
<dbReference type="GO" id="GO:0030288">
    <property type="term" value="C:outer membrane-bounded periplasmic space"/>
    <property type="evidence" value="ECO:0007669"/>
    <property type="project" value="TreeGrafter"/>
</dbReference>
<proteinExistence type="predicted"/>
<feature type="signal peptide" evidence="2">
    <location>
        <begin position="1"/>
        <end position="27"/>
    </location>
</feature>
<dbReference type="Proteomes" id="UP000646365">
    <property type="component" value="Unassembled WGS sequence"/>
</dbReference>
<dbReference type="RefSeq" id="WP_189042686.1">
    <property type="nucleotide sequence ID" value="NZ_BMJQ01000002.1"/>
</dbReference>
<evidence type="ECO:0000313" key="4">
    <source>
        <dbReference type="Proteomes" id="UP000646365"/>
    </source>
</evidence>
<comment type="caution">
    <text evidence="3">The sequence shown here is derived from an EMBL/GenBank/DDBJ whole genome shotgun (WGS) entry which is preliminary data.</text>
</comment>
<dbReference type="InterPro" id="IPR006059">
    <property type="entry name" value="SBP"/>
</dbReference>
<dbReference type="EMBL" id="BMJQ01000002">
    <property type="protein sequence ID" value="GGF04548.1"/>
    <property type="molecule type" value="Genomic_DNA"/>
</dbReference>